<dbReference type="SMART" id="SM00448">
    <property type="entry name" value="REC"/>
    <property type="match status" value="1"/>
</dbReference>
<keyword evidence="1" id="KW-0805">Transcription regulation</keyword>
<dbReference type="InterPro" id="IPR001789">
    <property type="entry name" value="Sig_transdc_resp-reg_receiver"/>
</dbReference>
<evidence type="ECO:0000256" key="4">
    <source>
        <dbReference type="PROSITE-ProRule" id="PRU00169"/>
    </source>
</evidence>
<dbReference type="PROSITE" id="PS01124">
    <property type="entry name" value="HTH_ARAC_FAMILY_2"/>
    <property type="match status" value="1"/>
</dbReference>
<gene>
    <name evidence="7" type="ORF">SAMN05661091_2894</name>
</gene>
<dbReference type="PROSITE" id="PS50110">
    <property type="entry name" value="RESPONSE_REGULATORY"/>
    <property type="match status" value="1"/>
</dbReference>
<dbReference type="Gene3D" id="3.40.50.2300">
    <property type="match status" value="1"/>
</dbReference>
<keyword evidence="8" id="KW-1185">Reference proteome</keyword>
<proteinExistence type="predicted"/>
<dbReference type="STRING" id="1313296.SAMN05661091_2894"/>
<evidence type="ECO:0000259" key="6">
    <source>
        <dbReference type="PROSITE" id="PS50110"/>
    </source>
</evidence>
<evidence type="ECO:0000313" key="8">
    <source>
        <dbReference type="Proteomes" id="UP000192940"/>
    </source>
</evidence>
<dbReference type="Pfam" id="PF00072">
    <property type="entry name" value="Response_reg"/>
    <property type="match status" value="1"/>
</dbReference>
<reference evidence="7 8" key="1">
    <citation type="submission" date="2017-04" db="EMBL/GenBank/DDBJ databases">
        <authorList>
            <person name="Afonso C.L."/>
            <person name="Miller P.J."/>
            <person name="Scott M.A."/>
            <person name="Spackman E."/>
            <person name="Goraichik I."/>
            <person name="Dimitrov K.M."/>
            <person name="Suarez D.L."/>
            <person name="Swayne D.E."/>
        </authorList>
    </citation>
    <scope>NUCLEOTIDE SEQUENCE [LARGE SCALE GENOMIC DNA]</scope>
    <source>
        <strain evidence="7 8">N3/975</strain>
    </source>
</reference>
<evidence type="ECO:0000259" key="5">
    <source>
        <dbReference type="PROSITE" id="PS01124"/>
    </source>
</evidence>
<dbReference type="Proteomes" id="UP000192940">
    <property type="component" value="Chromosome I"/>
</dbReference>
<feature type="domain" description="Response regulatory" evidence="6">
    <location>
        <begin position="3"/>
        <end position="120"/>
    </location>
</feature>
<evidence type="ECO:0000256" key="2">
    <source>
        <dbReference type="ARBA" id="ARBA00023125"/>
    </source>
</evidence>
<name>A0A1X7HEL0_9BACL</name>
<dbReference type="InterPro" id="IPR011006">
    <property type="entry name" value="CheY-like_superfamily"/>
</dbReference>
<evidence type="ECO:0000256" key="1">
    <source>
        <dbReference type="ARBA" id="ARBA00023015"/>
    </source>
</evidence>
<organism evidence="7 8">
    <name type="scientific">Paenibacillus uliginis N3/975</name>
    <dbReference type="NCBI Taxonomy" id="1313296"/>
    <lineage>
        <taxon>Bacteria</taxon>
        <taxon>Bacillati</taxon>
        <taxon>Bacillota</taxon>
        <taxon>Bacilli</taxon>
        <taxon>Bacillales</taxon>
        <taxon>Paenibacillaceae</taxon>
        <taxon>Paenibacillus</taxon>
    </lineage>
</organism>
<dbReference type="Pfam" id="PF12833">
    <property type="entry name" value="HTH_18"/>
    <property type="match status" value="1"/>
</dbReference>
<feature type="domain" description="HTH araC/xylS-type" evidence="5">
    <location>
        <begin position="148"/>
        <end position="246"/>
    </location>
</feature>
<dbReference type="RefSeq" id="WP_208919826.1">
    <property type="nucleotide sequence ID" value="NZ_LT840184.1"/>
</dbReference>
<dbReference type="PANTHER" id="PTHR43280">
    <property type="entry name" value="ARAC-FAMILY TRANSCRIPTIONAL REGULATOR"/>
    <property type="match status" value="1"/>
</dbReference>
<protein>
    <submittedName>
        <fullName evidence="7">Two component transcriptional regulator, AraC family</fullName>
    </submittedName>
</protein>
<accession>A0A1X7HEL0</accession>
<evidence type="ECO:0000256" key="3">
    <source>
        <dbReference type="ARBA" id="ARBA00023163"/>
    </source>
</evidence>
<dbReference type="InterPro" id="IPR018060">
    <property type="entry name" value="HTH_AraC"/>
</dbReference>
<feature type="modified residue" description="4-aspartylphosphate" evidence="4">
    <location>
        <position position="55"/>
    </location>
</feature>
<dbReference type="SMART" id="SM00342">
    <property type="entry name" value="HTH_ARAC"/>
    <property type="match status" value="1"/>
</dbReference>
<dbReference type="SUPFAM" id="SSF46689">
    <property type="entry name" value="Homeodomain-like"/>
    <property type="match status" value="1"/>
</dbReference>
<dbReference type="GO" id="GO:0000160">
    <property type="term" value="P:phosphorelay signal transduction system"/>
    <property type="evidence" value="ECO:0007669"/>
    <property type="project" value="InterPro"/>
</dbReference>
<keyword evidence="3" id="KW-0804">Transcription</keyword>
<sequence>MSVVMFVEDEPIELEFLQSIAQEILGAEDKLLICDTGMQAIKLAKQYRPDIIFMDIMLPEMDGISSLQEIRRFLPDACVTILSASSDFSYAQAAISLQVHEYLLKPVKPEKLRQMIRKGLEKAAQSEDNYLAETYQIESAQECQRFIKEAVDYIQQNYKDKLTLQMVASHVYMNAQYFSRIFKRELGVTYTDYVNKLKITHACKLLETTGYPAYRISTECGFTDPSYFNRVFYKQMDMTPKEYKKSVLAKRKNTK</sequence>
<dbReference type="EMBL" id="LT840184">
    <property type="protein sequence ID" value="SMF85148.1"/>
    <property type="molecule type" value="Genomic_DNA"/>
</dbReference>
<dbReference type="Gene3D" id="1.10.10.60">
    <property type="entry name" value="Homeodomain-like"/>
    <property type="match status" value="2"/>
</dbReference>
<dbReference type="SUPFAM" id="SSF52172">
    <property type="entry name" value="CheY-like"/>
    <property type="match status" value="1"/>
</dbReference>
<dbReference type="CDD" id="cd17536">
    <property type="entry name" value="REC_YesN-like"/>
    <property type="match status" value="1"/>
</dbReference>
<keyword evidence="4" id="KW-0597">Phosphoprotein</keyword>
<dbReference type="AlphaFoldDB" id="A0A1X7HEL0"/>
<dbReference type="GO" id="GO:0043565">
    <property type="term" value="F:sequence-specific DNA binding"/>
    <property type="evidence" value="ECO:0007669"/>
    <property type="project" value="InterPro"/>
</dbReference>
<dbReference type="GO" id="GO:0003700">
    <property type="term" value="F:DNA-binding transcription factor activity"/>
    <property type="evidence" value="ECO:0007669"/>
    <property type="project" value="InterPro"/>
</dbReference>
<evidence type="ECO:0000313" key="7">
    <source>
        <dbReference type="EMBL" id="SMF85148.1"/>
    </source>
</evidence>
<dbReference type="PANTHER" id="PTHR43280:SF34">
    <property type="entry name" value="ARAC-FAMILY TRANSCRIPTIONAL REGULATOR"/>
    <property type="match status" value="1"/>
</dbReference>
<keyword evidence="2" id="KW-0238">DNA-binding</keyword>
<dbReference type="InterPro" id="IPR009057">
    <property type="entry name" value="Homeodomain-like_sf"/>
</dbReference>